<dbReference type="InterPro" id="IPR010656">
    <property type="entry name" value="DctM"/>
</dbReference>
<evidence type="ECO:0000313" key="10">
    <source>
        <dbReference type="Proteomes" id="UP000595857"/>
    </source>
</evidence>
<evidence type="ECO:0000256" key="3">
    <source>
        <dbReference type="ARBA" id="ARBA00022519"/>
    </source>
</evidence>
<protein>
    <recommendedName>
        <fullName evidence="7">TRAP transporter large permease protein</fullName>
    </recommendedName>
</protein>
<name>A0ABX7C7D3_9HYPH</name>
<evidence type="ECO:0000313" key="9">
    <source>
        <dbReference type="EMBL" id="QQR40026.1"/>
    </source>
</evidence>
<dbReference type="PIRSF" id="PIRSF006066">
    <property type="entry name" value="HI0050"/>
    <property type="match status" value="1"/>
</dbReference>
<feature type="transmembrane region" description="Helical" evidence="7">
    <location>
        <begin position="396"/>
        <end position="417"/>
    </location>
</feature>
<feature type="domain" description="TRAP C4-dicarboxylate transport system permease DctM subunit" evidence="8">
    <location>
        <begin position="8"/>
        <end position="415"/>
    </location>
</feature>
<feature type="transmembrane region" description="Helical" evidence="7">
    <location>
        <begin position="104"/>
        <end position="125"/>
    </location>
</feature>
<feature type="transmembrane region" description="Helical" evidence="7">
    <location>
        <begin position="355"/>
        <end position="376"/>
    </location>
</feature>
<dbReference type="InterPro" id="IPR004681">
    <property type="entry name" value="TRAP_DctM"/>
</dbReference>
<proteinExistence type="inferred from homology"/>
<evidence type="ECO:0000256" key="2">
    <source>
        <dbReference type="ARBA" id="ARBA00022475"/>
    </source>
</evidence>
<keyword evidence="10" id="KW-1185">Reference proteome</keyword>
<dbReference type="Proteomes" id="UP000595857">
    <property type="component" value="Chromosome"/>
</dbReference>
<dbReference type="EMBL" id="CP068046">
    <property type="protein sequence ID" value="QQR40026.1"/>
    <property type="molecule type" value="Genomic_DNA"/>
</dbReference>
<evidence type="ECO:0000256" key="4">
    <source>
        <dbReference type="ARBA" id="ARBA00022692"/>
    </source>
</evidence>
<comment type="similarity">
    <text evidence="7">Belongs to the TRAP transporter large permease family.</text>
</comment>
<keyword evidence="6 7" id="KW-0472">Membrane</keyword>
<feature type="transmembrane region" description="Helical" evidence="7">
    <location>
        <begin position="240"/>
        <end position="259"/>
    </location>
</feature>
<keyword evidence="2" id="KW-1003">Cell membrane</keyword>
<feature type="transmembrane region" description="Helical" evidence="7">
    <location>
        <begin position="78"/>
        <end position="98"/>
    </location>
</feature>
<comment type="caution">
    <text evidence="7">Lacks conserved residue(s) required for the propagation of feature annotation.</text>
</comment>
<keyword evidence="4 7" id="KW-0812">Transmembrane</keyword>
<comment type="function">
    <text evidence="7">Part of the tripartite ATP-independent periplasmic (TRAP) transport system.</text>
</comment>
<dbReference type="RefSeq" id="WP_201634991.1">
    <property type="nucleotide sequence ID" value="NZ_CP068046.1"/>
</dbReference>
<keyword evidence="7" id="KW-0813">Transport</keyword>
<evidence type="ECO:0000259" key="8">
    <source>
        <dbReference type="Pfam" id="PF06808"/>
    </source>
</evidence>
<feature type="transmembrane region" description="Helical" evidence="7">
    <location>
        <begin position="137"/>
        <end position="159"/>
    </location>
</feature>
<dbReference type="NCBIfam" id="TIGR00786">
    <property type="entry name" value="dctM"/>
    <property type="match status" value="1"/>
</dbReference>
<feature type="transmembrane region" description="Helical" evidence="7">
    <location>
        <begin position="271"/>
        <end position="293"/>
    </location>
</feature>
<evidence type="ECO:0000256" key="1">
    <source>
        <dbReference type="ARBA" id="ARBA00004429"/>
    </source>
</evidence>
<feature type="transmembrane region" description="Helical" evidence="7">
    <location>
        <begin position="213"/>
        <end position="234"/>
    </location>
</feature>
<reference evidence="9 10" key="1">
    <citation type="submission" date="2021-01" db="EMBL/GenBank/DDBJ databases">
        <title>Genome seq and assembly of Devosia sp. LEGU1.</title>
        <authorList>
            <person name="Chhetri G."/>
        </authorList>
    </citation>
    <scope>NUCLEOTIDE SEQUENCE [LARGE SCALE GENOMIC DNA]</scope>
    <source>
        <strain evidence="9 10">LEGU1</strain>
    </source>
</reference>
<dbReference type="PANTHER" id="PTHR33362">
    <property type="entry name" value="SIALIC ACID TRAP TRANSPORTER PERMEASE PROTEIN SIAT-RELATED"/>
    <property type="match status" value="1"/>
</dbReference>
<organism evidence="9 10">
    <name type="scientific">Devosia rhizoryzae</name>
    <dbReference type="NCBI Taxonomy" id="2774137"/>
    <lineage>
        <taxon>Bacteria</taxon>
        <taxon>Pseudomonadati</taxon>
        <taxon>Pseudomonadota</taxon>
        <taxon>Alphaproteobacteria</taxon>
        <taxon>Hyphomicrobiales</taxon>
        <taxon>Devosiaceae</taxon>
        <taxon>Devosia</taxon>
    </lineage>
</organism>
<dbReference type="Pfam" id="PF06808">
    <property type="entry name" value="DctM"/>
    <property type="match status" value="1"/>
</dbReference>
<dbReference type="PANTHER" id="PTHR33362:SF4">
    <property type="entry name" value="2,3-DIKETO-L-GULONATE TRAP TRANSPORTER LARGE PERMEASE PROTEIN YIAN"/>
    <property type="match status" value="1"/>
</dbReference>
<comment type="subunit">
    <text evidence="7">The complex comprises the extracytoplasmic solute receptor protein and the two transmembrane proteins.</text>
</comment>
<feature type="transmembrane region" description="Helical" evidence="7">
    <location>
        <begin position="171"/>
        <end position="192"/>
    </location>
</feature>
<evidence type="ECO:0000256" key="6">
    <source>
        <dbReference type="ARBA" id="ARBA00023136"/>
    </source>
</evidence>
<evidence type="ECO:0000256" key="5">
    <source>
        <dbReference type="ARBA" id="ARBA00022989"/>
    </source>
</evidence>
<keyword evidence="5 7" id="KW-1133">Transmembrane helix</keyword>
<gene>
    <name evidence="9" type="ORF">JI748_03130</name>
</gene>
<evidence type="ECO:0000256" key="7">
    <source>
        <dbReference type="RuleBase" id="RU369079"/>
    </source>
</evidence>
<keyword evidence="3 7" id="KW-0997">Cell inner membrane</keyword>
<accession>A0ABX7C7D3</accession>
<feature type="transmembrane region" description="Helical" evidence="7">
    <location>
        <begin position="313"/>
        <end position="343"/>
    </location>
</feature>
<comment type="subcellular location">
    <subcellularLocation>
        <location evidence="1 7">Cell inner membrane</location>
        <topology evidence="1 7">Multi-pass membrane protein</topology>
    </subcellularLocation>
</comment>
<sequence length="425" mass="44577">MTLLLFVGSLLSTMAIGVPVAFALLVSGAVLMWQLDMFNAQIIAENVIHGADSYPLLAVPFFLLAGEIMNKGGLSRRLINLALALIGHVHGGLGYVTILAAVLLAALSGSAVADAAMLAALLFPLMTAAGHDPARSAGLIAASSLVAPIIPPSIGFIVFGVAANVSISRLFMAGIAPGIMLALAVTLTWWWLSGRDNVAPQPRRSLAEVLAALRESAFALMMPVIIIAGLKMGVFTPTEAGVVAAVYALVVSLVVYRELSWQVLYDSFAGAARTSAVVMLLVAAAAVSAWLITVANIPQQVVSLLDPLIGNPMLLMAAMMLLVIIVGTALDLTPTILILVPVLMPLVKAAGIDPVYFGIMFMINCAIGLITPPVGVVLNTVAGVGRVSMDRVMAGVWPFMLVQFAFMFLLVLFPDLVTVPAQWFR</sequence>